<evidence type="ECO:0000313" key="1">
    <source>
        <dbReference type="EMBL" id="PFK31763.1"/>
    </source>
</evidence>
<dbReference type="Proteomes" id="UP000242656">
    <property type="component" value="Unassembled WGS sequence"/>
</dbReference>
<reference evidence="1 2" key="1">
    <citation type="submission" date="2017-09" db="EMBL/GenBank/DDBJ databases">
        <title>Large-scale bioinformatics analysis of Bacillus genomes uncovers conserved roles of natural products in bacterial physiology.</title>
        <authorList>
            <consortium name="Agbiome Team Llc"/>
            <person name="Bleich R.M."/>
            <person name="Grubbs K.J."/>
            <person name="Santa Maria K.C."/>
            <person name="Allen S.E."/>
            <person name="Farag S."/>
            <person name="Shank E.A."/>
            <person name="Bowers A."/>
        </authorList>
    </citation>
    <scope>NUCLEOTIDE SEQUENCE [LARGE SCALE GENOMIC DNA]</scope>
    <source>
        <strain evidence="1 2">AFS083043</strain>
    </source>
</reference>
<gene>
    <name evidence="1" type="ORF">COI93_20420</name>
</gene>
<comment type="caution">
    <text evidence="1">The sequence shown here is derived from an EMBL/GenBank/DDBJ whole genome shotgun (WGS) entry which is preliminary data.</text>
</comment>
<dbReference type="RefSeq" id="WP_098492305.1">
    <property type="nucleotide sequence ID" value="NZ_NUWN01000092.1"/>
</dbReference>
<dbReference type="EMBL" id="NUWN01000092">
    <property type="protein sequence ID" value="PFK31763.1"/>
    <property type="molecule type" value="Genomic_DNA"/>
</dbReference>
<name>A0A2B0LPT0_BACCE</name>
<sequence length="78" mass="8417">MPCVLPGLTRPICLTLVYNLSSGTLISSSVDCGECDQEIGFDYVSKNLIIKVPFTVKGALTFNNKFQASCVTTNITQP</sequence>
<accession>A0A2B0LPT0</accession>
<proteinExistence type="predicted"/>
<organism evidence="1 2">
    <name type="scientific">Bacillus cereus</name>
    <dbReference type="NCBI Taxonomy" id="1396"/>
    <lineage>
        <taxon>Bacteria</taxon>
        <taxon>Bacillati</taxon>
        <taxon>Bacillota</taxon>
        <taxon>Bacilli</taxon>
        <taxon>Bacillales</taxon>
        <taxon>Bacillaceae</taxon>
        <taxon>Bacillus</taxon>
        <taxon>Bacillus cereus group</taxon>
    </lineage>
</organism>
<protein>
    <submittedName>
        <fullName evidence="1">Uncharacterized protein</fullName>
    </submittedName>
</protein>
<evidence type="ECO:0000313" key="2">
    <source>
        <dbReference type="Proteomes" id="UP000242656"/>
    </source>
</evidence>
<dbReference type="AlphaFoldDB" id="A0A2B0LPT0"/>